<keyword evidence="1" id="KW-0677">Repeat</keyword>
<dbReference type="EMBL" id="SEYY01000255">
    <property type="protein sequence ID" value="KAB7507718.1"/>
    <property type="molecule type" value="Genomic_DNA"/>
</dbReference>
<dbReference type="PANTHER" id="PTHR10648">
    <property type="entry name" value="SERINE/THREONINE-PROTEIN PHOSPHATASE PP2A 65 KDA REGULATORY SUBUNIT"/>
    <property type="match status" value="1"/>
</dbReference>
<gene>
    <name evidence="4" type="primary">PPP4R1</name>
    <name evidence="4" type="ORF">Anas_04706</name>
</gene>
<organism evidence="4 5">
    <name type="scientific">Armadillidium nasatum</name>
    <dbReference type="NCBI Taxonomy" id="96803"/>
    <lineage>
        <taxon>Eukaryota</taxon>
        <taxon>Metazoa</taxon>
        <taxon>Ecdysozoa</taxon>
        <taxon>Arthropoda</taxon>
        <taxon>Crustacea</taxon>
        <taxon>Multicrustacea</taxon>
        <taxon>Malacostraca</taxon>
        <taxon>Eumalacostraca</taxon>
        <taxon>Peracarida</taxon>
        <taxon>Isopoda</taxon>
        <taxon>Oniscidea</taxon>
        <taxon>Crinocheta</taxon>
        <taxon>Armadillidiidae</taxon>
        <taxon>Armadillidium</taxon>
    </lineage>
</organism>
<evidence type="ECO:0000313" key="4">
    <source>
        <dbReference type="EMBL" id="KAB7507718.1"/>
    </source>
</evidence>
<proteinExistence type="predicted"/>
<feature type="compositionally biased region" description="Basic and acidic residues" evidence="3">
    <location>
        <begin position="703"/>
        <end position="712"/>
    </location>
</feature>
<feature type="compositionally biased region" description="Basic and acidic residues" evidence="3">
    <location>
        <begin position="815"/>
        <end position="824"/>
    </location>
</feature>
<dbReference type="GO" id="GO:0005737">
    <property type="term" value="C:cytoplasm"/>
    <property type="evidence" value="ECO:0007669"/>
    <property type="project" value="TreeGrafter"/>
</dbReference>
<feature type="repeat" description="HEAT" evidence="2">
    <location>
        <begin position="427"/>
        <end position="465"/>
    </location>
</feature>
<evidence type="ECO:0000313" key="5">
    <source>
        <dbReference type="Proteomes" id="UP000326759"/>
    </source>
</evidence>
<dbReference type="InterPro" id="IPR021133">
    <property type="entry name" value="HEAT_type_2"/>
</dbReference>
<dbReference type="Gene3D" id="1.25.10.10">
    <property type="entry name" value="Leucine-rich Repeat Variant"/>
    <property type="match status" value="3"/>
</dbReference>
<sequence length="1305" mass="148918">MLLISTSKSWIAYVAYLDVKIFDKKYFDPVTDWVYVGYDCSNMEVVIRSLHETLQYVIDSPKDIKTVLDVITALSTNNGCLGKLISFGSRPTYDSDSCHSSGKEEIFVNMKDYLIFLKCLVEEISRKLGEEFGPHSSPCFQPVLRTDLMEQVPQIAFLCHDNPEKLGGMVSGTLVPMVVNYLTDPSDLVRKTSQAALLVLLEQELVSHKDVEEQVCPVVLDLTESEAIDFFKIEAVAVISYLNISLGKLILIFKVIKTKKKKLVLGAVKVAVTRGFVYKSRITATFDELLERHQLRRRRRHPCQNNIKRGFGLDRLNITFNPFKNVSLNWKLMSKMAPLVGREMTEKYFLQRFTKLCYDSLFQVRKVCAANFGELSGVVGTDGTENVLLPYFLNLCEDGVWGVRKACADVFMVVSCACSLETRKSRLAPMFVSLLSDDSRWVRLASFQNLGPFISTFADPKVTGLHYNEEGILFIGSPPEGGGEQFNQSVDVDRIINCESKYERRDHSRHGYIINNDGMYSFEENQQSIRHCERYGDDEEEEDDDDDDDDDDYDDGERNFLSGETYSNNMFVESGNENLNFHFENNRFLNDNSEISDVEHNSKISKIDEHASDSVVTAKPDDDPVYNELNYWRIPLPEIELDFILEGLDIEEKPVIHDESICSPGNIIDNSEVQLPDTKDNSTFELTDFSKNEKDNDDENPAEEQKWEEKLENVENESKNIVSHEDDVQAELESLAASLAESIFCSDPKPESKNFEKIESELCGHLHNHVISAVSSQRRRKAKTKKVDQVSSQINRFTLLHCPAESQSSSSVEGVGKEIERSRENTVCSPEIHSLPPAEDTVKEMERSSDNSNYHDDDNSDEDSDVLSSNVGESDKRESTDQQESDTRLFNYSKSLRNRSFSNLSIVSDCGITFDNESGKLENFPCASADDLSLSERNKLSMRRRHRQSDCRKLDIRRMQQGQRKLVRKSNCVSQDIVPKTLLEHYISMTHPMRAEQVDDEITRHCAYSLPAVALTLGRRYWSVLRETYEKLAKDMHWKVRRTLAFSIHELALILGEELAQKDLLPVFEGLIKDLDEVRIGILKNLAHFLKMLPPPQRKLFLPRLSEFLTPDNVNNWRFRLELALQLAPISELFTSEECSKHICPITFDLMADKVVEIRRTCFVVVSQLAKQLLDEEGNSYIVPFSNKLIEDFAQADTWTKRQSFAYVVGQIIKDSSLPLPVVYSLLLPKFLELASDRVANIRLVVARIINTIILTRDCPDQEILDAIKETLFALQRDGDRDVQYFASMTSNNTEVMEGQDSNFY</sequence>
<feature type="repeat" description="HEAT" evidence="2">
    <location>
        <begin position="1025"/>
        <end position="1063"/>
    </location>
</feature>
<name>A0A5N5TNH2_9CRUS</name>
<feature type="compositionally biased region" description="Basic and acidic residues" evidence="3">
    <location>
        <begin position="840"/>
        <end position="857"/>
    </location>
</feature>
<dbReference type="SUPFAM" id="SSF48371">
    <property type="entry name" value="ARM repeat"/>
    <property type="match status" value="1"/>
</dbReference>
<protein>
    <submittedName>
        <fullName evidence="4">Serine/threonine-protein phosphatase 4 regulatory subunit 1</fullName>
    </submittedName>
</protein>
<dbReference type="GO" id="GO:0019888">
    <property type="term" value="F:protein phosphatase regulator activity"/>
    <property type="evidence" value="ECO:0007669"/>
    <property type="project" value="TreeGrafter"/>
</dbReference>
<feature type="region of interest" description="Disordered" evidence="3">
    <location>
        <begin position="534"/>
        <end position="567"/>
    </location>
</feature>
<evidence type="ECO:0000256" key="2">
    <source>
        <dbReference type="PROSITE-ProRule" id="PRU00103"/>
    </source>
</evidence>
<feature type="compositionally biased region" description="Basic and acidic residues" evidence="3">
    <location>
        <begin position="677"/>
        <end position="694"/>
    </location>
</feature>
<reference evidence="4 5" key="1">
    <citation type="journal article" date="2019" name="PLoS Biol.">
        <title>Sex chromosomes control vertical transmission of feminizing Wolbachia symbionts in an isopod.</title>
        <authorList>
            <person name="Becking T."/>
            <person name="Chebbi M.A."/>
            <person name="Giraud I."/>
            <person name="Moumen B."/>
            <person name="Laverre T."/>
            <person name="Caubet Y."/>
            <person name="Peccoud J."/>
            <person name="Gilbert C."/>
            <person name="Cordaux R."/>
        </authorList>
    </citation>
    <scope>NUCLEOTIDE SEQUENCE [LARGE SCALE GENOMIC DNA]</scope>
    <source>
        <strain evidence="4">ANa2</strain>
        <tissue evidence="4">Whole body excluding digestive tract and cuticle</tissue>
    </source>
</reference>
<evidence type="ECO:0000256" key="1">
    <source>
        <dbReference type="ARBA" id="ARBA00022737"/>
    </source>
</evidence>
<dbReference type="PANTHER" id="PTHR10648:SF1">
    <property type="entry name" value="SERINE_THREONINE-PROTEIN PHOSPHATASE 4 REGULATORY SUBUNIT 1"/>
    <property type="match status" value="1"/>
</dbReference>
<dbReference type="InterPro" id="IPR016024">
    <property type="entry name" value="ARM-type_fold"/>
</dbReference>
<keyword evidence="5" id="KW-1185">Reference proteome</keyword>
<feature type="compositionally biased region" description="Acidic residues" evidence="3">
    <location>
        <begin position="536"/>
        <end position="555"/>
    </location>
</feature>
<dbReference type="InterPro" id="IPR051023">
    <property type="entry name" value="PP2A_Regulatory_Subunit_A"/>
</dbReference>
<dbReference type="Proteomes" id="UP000326759">
    <property type="component" value="Unassembled WGS sequence"/>
</dbReference>
<dbReference type="OrthoDB" id="340346at2759"/>
<feature type="region of interest" description="Disordered" evidence="3">
    <location>
        <begin position="805"/>
        <end position="888"/>
    </location>
</feature>
<comment type="caution">
    <text evidence="4">The sequence shown here is derived from an EMBL/GenBank/DDBJ whole genome shotgun (WGS) entry which is preliminary data.</text>
</comment>
<dbReference type="PROSITE" id="PS50077">
    <property type="entry name" value="HEAT_REPEAT"/>
    <property type="match status" value="2"/>
</dbReference>
<dbReference type="InterPro" id="IPR011989">
    <property type="entry name" value="ARM-like"/>
</dbReference>
<accession>A0A5N5TNH2</accession>
<feature type="region of interest" description="Disordered" evidence="3">
    <location>
        <begin position="666"/>
        <end position="712"/>
    </location>
</feature>
<evidence type="ECO:0000256" key="3">
    <source>
        <dbReference type="SAM" id="MobiDB-lite"/>
    </source>
</evidence>